<dbReference type="AlphaFoldDB" id="A0A9X2PVV3"/>
<dbReference type="InterPro" id="IPR053733">
    <property type="entry name" value="Heme_Transport_Util_sf"/>
</dbReference>
<name>A0A9X2PVV3_9BACT</name>
<comment type="caution">
    <text evidence="2">The sequence shown here is derived from an EMBL/GenBank/DDBJ whole genome shotgun (WGS) entry which is preliminary data.</text>
</comment>
<gene>
    <name evidence="2" type="ORF">GGP71_001365</name>
</gene>
<evidence type="ECO:0000259" key="1">
    <source>
        <dbReference type="Pfam" id="PF05171"/>
    </source>
</evidence>
<organism evidence="2 3">
    <name type="scientific">Salinibacter ruber</name>
    <dbReference type="NCBI Taxonomy" id="146919"/>
    <lineage>
        <taxon>Bacteria</taxon>
        <taxon>Pseudomonadati</taxon>
        <taxon>Rhodothermota</taxon>
        <taxon>Rhodothermia</taxon>
        <taxon>Rhodothermales</taxon>
        <taxon>Salinibacteraceae</taxon>
        <taxon>Salinibacter</taxon>
    </lineage>
</organism>
<protein>
    <submittedName>
        <fullName evidence="2">Hemin transport protein</fullName>
    </submittedName>
</protein>
<dbReference type="SUPFAM" id="SSF144064">
    <property type="entry name" value="Heme iron utilization protein-like"/>
    <property type="match status" value="1"/>
</dbReference>
<dbReference type="CDD" id="cd16830">
    <property type="entry name" value="HemS-like_N"/>
    <property type="match status" value="1"/>
</dbReference>
<dbReference type="Gene3D" id="3.40.1570.10">
    <property type="entry name" value="HemS/ChuS/ChuX like domains"/>
    <property type="match status" value="2"/>
</dbReference>
<evidence type="ECO:0000313" key="3">
    <source>
        <dbReference type="Proteomes" id="UP001155027"/>
    </source>
</evidence>
<dbReference type="GO" id="GO:0006826">
    <property type="term" value="P:iron ion transport"/>
    <property type="evidence" value="ECO:0007669"/>
    <property type="project" value="InterPro"/>
</dbReference>
<dbReference type="Proteomes" id="UP001155027">
    <property type="component" value="Unassembled WGS sequence"/>
</dbReference>
<evidence type="ECO:0000313" key="2">
    <source>
        <dbReference type="EMBL" id="MCS3677449.1"/>
    </source>
</evidence>
<dbReference type="EMBL" id="JANUAU010000003">
    <property type="protein sequence ID" value="MCS3677449.1"/>
    <property type="molecule type" value="Genomic_DNA"/>
</dbReference>
<dbReference type="RefSeq" id="WP_259079912.1">
    <property type="nucleotide sequence ID" value="NZ_JANUAU010000003.1"/>
</dbReference>
<feature type="domain" description="Haemin-degrading HemS/ChuX" evidence="1">
    <location>
        <begin position="36"/>
        <end position="167"/>
    </location>
</feature>
<dbReference type="CDD" id="cd16831">
    <property type="entry name" value="HemS-like_C"/>
    <property type="match status" value="1"/>
</dbReference>
<dbReference type="Pfam" id="PF05171">
    <property type="entry name" value="HemS"/>
    <property type="match status" value="2"/>
</dbReference>
<dbReference type="InterPro" id="IPR007845">
    <property type="entry name" value="HemS/ChuX_dom"/>
</dbReference>
<proteinExistence type="predicted"/>
<sequence>MPTSPPSAADLKQRWNAVQDNHPDVQPRTAAAQMGASEAELVATGCGEHVTRLRGGWRGLLRRLHTLGPVMARTRNDAAVHEKTGVYRDVEFTDPHGLGLVLEGNIDLRLFMDHWHLGFAVETPPNGERDGGRRSLQFFDRDGTAVHKVFLTGESDRDAYDALVDAYRHDDQSPEQSVTPVEADTAETPDADIDVEGFLHAWGELEDTHDFFPLLSEHDVSREQALRLGEGRFTRRVPDTALRHTLRAAAEQETPIMVFVGSPGCLQIHTGPVQTLKATPPWYNVRDPDFRLRLNEERIDQAWVVRKPTTDGRVTSLELMGADGDVIARLFGERKSGQSERADWRSILEALPSTP</sequence>
<reference evidence="2" key="1">
    <citation type="submission" date="2022-08" db="EMBL/GenBank/DDBJ databases">
        <title>Genomic Encyclopedia of Type Strains, Phase V (KMG-V): Genome sequencing to study the core and pangenomes of soil and plant-associated prokaryotes.</title>
        <authorList>
            <person name="Whitman W."/>
        </authorList>
    </citation>
    <scope>NUCLEOTIDE SEQUENCE</scope>
    <source>
        <strain evidence="2">0</strain>
    </source>
</reference>
<feature type="domain" description="Haemin-degrading HemS/ChuX" evidence="1">
    <location>
        <begin position="220"/>
        <end position="351"/>
    </location>
</feature>
<accession>A0A9X2PVV3</accession>